<dbReference type="Proteomes" id="UP001159405">
    <property type="component" value="Unassembled WGS sequence"/>
</dbReference>
<feature type="domain" description="DUF7630" evidence="2">
    <location>
        <begin position="305"/>
        <end position="346"/>
    </location>
</feature>
<dbReference type="Pfam" id="PF24633">
    <property type="entry name" value="DUF7630"/>
    <property type="match status" value="1"/>
</dbReference>
<feature type="transmembrane region" description="Helical" evidence="1">
    <location>
        <begin position="455"/>
        <end position="479"/>
    </location>
</feature>
<dbReference type="InterPro" id="IPR032675">
    <property type="entry name" value="LRR_dom_sf"/>
</dbReference>
<evidence type="ECO:0000313" key="3">
    <source>
        <dbReference type="EMBL" id="CAH3138212.1"/>
    </source>
</evidence>
<feature type="transmembrane region" description="Helical" evidence="1">
    <location>
        <begin position="679"/>
        <end position="699"/>
    </location>
</feature>
<dbReference type="InterPro" id="IPR056047">
    <property type="entry name" value="CRMPA-like_DUF7630"/>
</dbReference>
<evidence type="ECO:0000259" key="2">
    <source>
        <dbReference type="Pfam" id="PF24633"/>
    </source>
</evidence>
<dbReference type="PANTHER" id="PTHR11319">
    <property type="entry name" value="G PROTEIN-COUPLED RECEPTOR-RELATED"/>
    <property type="match status" value="1"/>
</dbReference>
<dbReference type="InterPro" id="IPR009030">
    <property type="entry name" value="Growth_fac_rcpt_cys_sf"/>
</dbReference>
<sequence length="895" mass="100621">FSLLQNNNLTKIPAEVFRNQSRLRIIMLSDNPLESIGSRAFTIPNNDLLIYMIRTKVKTFSFRSLDGISNLTTNINSEQGAINTIKVSYGKSKCTVHLGPGQDDTEQIDISYYSNYYFAKDLLLAFRQSGFASASNESAYKLLPCSLGTFVKASANDPKCLECPAGGFYSDTRAYVNNSCRRCENGTFVHYSKAPGKSPFDCKSCPQGTESYEFAGFRACKCLDNYYRTNLFGECTLCERNGGLKCRDDFANLTAGFWWKWEHKTHPELYRNFIKNVTNFSFTPELHRVNDSGIEYPYTIPQPYRCPITEACKGGLNSSCEPGYEGPLCAVCSDGYHKKLKKCKLCPTKGWMIGQLVIIGALIIILVILVVWRSKKKNKKDAGRSFLDKVLGEIKIVIGFYQVLFGIMEAFSYIKWPGSLSVIGEYSDIIQMNILQIAPLHCIFPDLEFDALTSLFAVMGLNIAAVIVALASLALATWISTRHMSNEEEKMKIKERIKAIVKRNLFFFLFVTYLNTCLKTAQVLPLACHRLCVDPKKDESCEEYLKADYSINCKGERYNRLVIVGYCSIVYVIALPAAAFTAIWKRKRAEKKNESSDTNGSEDQSTVQTGLRFLHENYNPRCWYWELVETFRKVILTSGLILLGGESRAYIGLALVFSGLYGIYFAWKSPIKEPFENKLMLSSLAVTFVNLAIGAVSSMPSERFESSVDPILDNLLFNGLVFVANSLVIGLLVVQYLAYIYHFVKEWRKNPKCSLSCCLALLLPLNQLQGEIRGFTETNIMKQQLQTGNIEMPTIGSTLRESGAVDVTLEEHAEREQEEATTDEKTIAQGVSTITKVICASTLRESGAVNIALEDHTEREQEEATTDEKTIEQGVQTIVKVVIHEPPRENYDTKL</sequence>
<reference evidence="3 4" key="1">
    <citation type="submission" date="2022-05" db="EMBL/GenBank/DDBJ databases">
        <authorList>
            <consortium name="Genoscope - CEA"/>
            <person name="William W."/>
        </authorList>
    </citation>
    <scope>NUCLEOTIDE SEQUENCE [LARGE SCALE GENOMIC DNA]</scope>
</reference>
<gene>
    <name evidence="3" type="ORF">PLOB_00040085</name>
</gene>
<accession>A0ABN8PCW0</accession>
<feature type="transmembrane region" description="Helical" evidence="1">
    <location>
        <begin position="351"/>
        <end position="372"/>
    </location>
</feature>
<comment type="caution">
    <text evidence="3">The sequence shown here is derived from an EMBL/GenBank/DDBJ whole genome shotgun (WGS) entry which is preliminary data.</text>
</comment>
<name>A0ABN8PCW0_9CNID</name>
<feature type="transmembrane region" description="Helical" evidence="1">
    <location>
        <begin position="719"/>
        <end position="741"/>
    </location>
</feature>
<dbReference type="EMBL" id="CALNXK010000060">
    <property type="protein sequence ID" value="CAH3138212.1"/>
    <property type="molecule type" value="Genomic_DNA"/>
</dbReference>
<proteinExistence type="predicted"/>
<organism evidence="3 4">
    <name type="scientific">Porites lobata</name>
    <dbReference type="NCBI Taxonomy" id="104759"/>
    <lineage>
        <taxon>Eukaryota</taxon>
        <taxon>Metazoa</taxon>
        <taxon>Cnidaria</taxon>
        <taxon>Anthozoa</taxon>
        <taxon>Hexacorallia</taxon>
        <taxon>Scleractinia</taxon>
        <taxon>Fungiina</taxon>
        <taxon>Poritidae</taxon>
        <taxon>Porites</taxon>
    </lineage>
</organism>
<dbReference type="SUPFAM" id="SSF57184">
    <property type="entry name" value="Growth factor receptor domain"/>
    <property type="match status" value="1"/>
</dbReference>
<dbReference type="SUPFAM" id="SSF52058">
    <property type="entry name" value="L domain-like"/>
    <property type="match status" value="1"/>
</dbReference>
<evidence type="ECO:0000313" key="4">
    <source>
        <dbReference type="Proteomes" id="UP001159405"/>
    </source>
</evidence>
<keyword evidence="1" id="KW-0472">Membrane</keyword>
<dbReference type="Gene3D" id="3.80.10.10">
    <property type="entry name" value="Ribonuclease Inhibitor"/>
    <property type="match status" value="1"/>
</dbReference>
<feature type="non-terminal residue" evidence="3">
    <location>
        <position position="1"/>
    </location>
</feature>
<feature type="transmembrane region" description="Helical" evidence="1">
    <location>
        <begin position="649"/>
        <end position="667"/>
    </location>
</feature>
<keyword evidence="4" id="KW-1185">Reference proteome</keyword>
<protein>
    <recommendedName>
        <fullName evidence="2">DUF7630 domain-containing protein</fullName>
    </recommendedName>
</protein>
<keyword evidence="1" id="KW-0812">Transmembrane</keyword>
<evidence type="ECO:0000256" key="1">
    <source>
        <dbReference type="SAM" id="Phobius"/>
    </source>
</evidence>
<dbReference type="PANTHER" id="PTHR11319:SF35">
    <property type="entry name" value="OUTER MEMBRANE PROTEIN PMPC-RELATED"/>
    <property type="match status" value="1"/>
</dbReference>
<feature type="transmembrane region" description="Helical" evidence="1">
    <location>
        <begin position="563"/>
        <end position="584"/>
    </location>
</feature>
<feature type="transmembrane region" description="Helical" evidence="1">
    <location>
        <begin position="393"/>
        <end position="414"/>
    </location>
</feature>
<keyword evidence="1" id="KW-1133">Transmembrane helix</keyword>